<gene>
    <name evidence="2" type="ordered locus">AXX17_At4g12250</name>
</gene>
<name>A0A178V231_ARATH</name>
<proteinExistence type="predicted"/>
<protein>
    <submittedName>
        <fullName evidence="2">Uncharacterized protein</fullName>
    </submittedName>
</protein>
<comment type="caution">
    <text evidence="2">The sequence shown here is derived from an EMBL/GenBank/DDBJ whole genome shotgun (WGS) entry which is preliminary data.</text>
</comment>
<sequence>MAPLLHRVSNYGCGKRVTVRFCDDKIYDTKDGESRTINEEINSGPYTKIYRDFPDEDQGYLLNYDGYNLMLNDNRGKNKGIQDYLVHIWTAYDDINIDIVYDEMKIWCEIDDLGIYQSDGDLKYYKSVIARHREEGGISVIGFETAEGATTASAKKEEDENDEASTKMNEPNA</sequence>
<dbReference type="Proteomes" id="UP000078284">
    <property type="component" value="Chromosome 4"/>
</dbReference>
<dbReference type="EMBL" id="LUHQ01000004">
    <property type="protein sequence ID" value="OAO99925.1"/>
    <property type="molecule type" value="Genomic_DNA"/>
</dbReference>
<feature type="region of interest" description="Disordered" evidence="1">
    <location>
        <begin position="148"/>
        <end position="173"/>
    </location>
</feature>
<organism evidence="2 3">
    <name type="scientific">Arabidopsis thaliana</name>
    <name type="common">Mouse-ear cress</name>
    <dbReference type="NCBI Taxonomy" id="3702"/>
    <lineage>
        <taxon>Eukaryota</taxon>
        <taxon>Viridiplantae</taxon>
        <taxon>Streptophyta</taxon>
        <taxon>Embryophyta</taxon>
        <taxon>Tracheophyta</taxon>
        <taxon>Spermatophyta</taxon>
        <taxon>Magnoliopsida</taxon>
        <taxon>eudicotyledons</taxon>
        <taxon>Gunneridae</taxon>
        <taxon>Pentapetalae</taxon>
        <taxon>rosids</taxon>
        <taxon>malvids</taxon>
        <taxon>Brassicales</taxon>
        <taxon>Brassicaceae</taxon>
        <taxon>Camelineae</taxon>
        <taxon>Arabidopsis</taxon>
    </lineage>
</organism>
<evidence type="ECO:0000256" key="1">
    <source>
        <dbReference type="SAM" id="MobiDB-lite"/>
    </source>
</evidence>
<reference evidence="3" key="1">
    <citation type="journal article" date="2016" name="Proc. Natl. Acad. Sci. U.S.A.">
        <title>Chromosome-level assembly of Arabidopsis thaliana Ler reveals the extent of translocation and inversion polymorphisms.</title>
        <authorList>
            <person name="Zapata L."/>
            <person name="Ding J."/>
            <person name="Willing E.M."/>
            <person name="Hartwig B."/>
            <person name="Bezdan D."/>
            <person name="Jiao W.B."/>
            <person name="Patel V."/>
            <person name="Velikkakam James G."/>
            <person name="Koornneef M."/>
            <person name="Ossowski S."/>
            <person name="Schneeberger K."/>
        </authorList>
    </citation>
    <scope>NUCLEOTIDE SEQUENCE [LARGE SCALE GENOMIC DNA]</scope>
    <source>
        <strain evidence="3">cv. Landsberg erecta</strain>
    </source>
</reference>
<dbReference type="AlphaFoldDB" id="A0A178V231"/>
<accession>A0A178V231</accession>
<dbReference type="ExpressionAtlas" id="A0A178V231">
    <property type="expression patterns" value="baseline"/>
</dbReference>
<evidence type="ECO:0000313" key="3">
    <source>
        <dbReference type="Proteomes" id="UP000078284"/>
    </source>
</evidence>
<evidence type="ECO:0000313" key="2">
    <source>
        <dbReference type="EMBL" id="OAO99925.1"/>
    </source>
</evidence>